<protein>
    <submittedName>
        <fullName evidence="1">Uncharacterized protein</fullName>
    </submittedName>
</protein>
<dbReference type="OrthoDB" id="7457641at2759"/>
<dbReference type="Proteomes" id="UP000494256">
    <property type="component" value="Unassembled WGS sequence"/>
</dbReference>
<evidence type="ECO:0000313" key="1">
    <source>
        <dbReference type="EMBL" id="CAB3224865.1"/>
    </source>
</evidence>
<reference evidence="1 2" key="1">
    <citation type="submission" date="2020-04" db="EMBL/GenBank/DDBJ databases">
        <authorList>
            <person name="Wallbank WR R."/>
            <person name="Pardo Diaz C."/>
            <person name="Kozak K."/>
            <person name="Martin S."/>
            <person name="Jiggins C."/>
            <person name="Moest M."/>
            <person name="Warren A I."/>
            <person name="Byers J.R.P. K."/>
            <person name="Montejo-Kovacevich G."/>
            <person name="Yen C E."/>
        </authorList>
    </citation>
    <scope>NUCLEOTIDE SEQUENCE [LARGE SCALE GENOMIC DNA]</scope>
</reference>
<accession>A0A8S0Z014</accession>
<dbReference type="EMBL" id="CADEBD010000175">
    <property type="protein sequence ID" value="CAB3224865.1"/>
    <property type="molecule type" value="Genomic_DNA"/>
</dbReference>
<name>A0A8S0Z014_ARCPL</name>
<gene>
    <name evidence="1" type="ORF">APLA_LOCUS2082</name>
</gene>
<comment type="caution">
    <text evidence="1">The sequence shown here is derived from an EMBL/GenBank/DDBJ whole genome shotgun (WGS) entry which is preliminary data.</text>
</comment>
<organism evidence="1 2">
    <name type="scientific">Arctia plantaginis</name>
    <name type="common">Wood tiger moth</name>
    <name type="synonym">Phalaena plantaginis</name>
    <dbReference type="NCBI Taxonomy" id="874455"/>
    <lineage>
        <taxon>Eukaryota</taxon>
        <taxon>Metazoa</taxon>
        <taxon>Ecdysozoa</taxon>
        <taxon>Arthropoda</taxon>
        <taxon>Hexapoda</taxon>
        <taxon>Insecta</taxon>
        <taxon>Pterygota</taxon>
        <taxon>Neoptera</taxon>
        <taxon>Endopterygota</taxon>
        <taxon>Lepidoptera</taxon>
        <taxon>Glossata</taxon>
        <taxon>Ditrysia</taxon>
        <taxon>Noctuoidea</taxon>
        <taxon>Erebidae</taxon>
        <taxon>Arctiinae</taxon>
        <taxon>Arctia</taxon>
    </lineage>
</organism>
<proteinExistence type="predicted"/>
<sequence length="90" mass="10252">MYRVFLGLDEAKLEYIKRESPVVPRLTQATYEYGVTSDMLRVAQAVTIAPEPIKKIINAIGHLKYEDKIFLPAVAAEPRDVNNRIIPRPE</sequence>
<dbReference type="AlphaFoldDB" id="A0A8S0Z014"/>
<evidence type="ECO:0000313" key="2">
    <source>
        <dbReference type="Proteomes" id="UP000494256"/>
    </source>
</evidence>